<keyword evidence="7" id="KW-0520">NAD</keyword>
<comment type="subcellular location">
    <subcellularLocation>
        <location evidence="1">Membrane</location>
        <topology evidence="1">Multi-pass membrane protein</topology>
    </subcellularLocation>
</comment>
<comment type="similarity">
    <text evidence="2">Belongs to the complex I subunit 4L family.</text>
</comment>
<evidence type="ECO:0000256" key="3">
    <source>
        <dbReference type="ARBA" id="ARBA00016612"/>
    </source>
</evidence>
<sequence length="97" mass="11514">MFKLLKLIFIVCIFMFFSGLLSFCRLYSHFLLMLLSLKFMMLSLFLCFFCYLMSFTYSLYCLIIFLVFMVCEGVLGISLLIKMIRCHGNDNLLSFKF</sequence>
<feature type="transmembrane region" description="Helical" evidence="11">
    <location>
        <begin position="57"/>
        <end position="81"/>
    </location>
</feature>
<keyword evidence="5" id="KW-1278">Translocase</keyword>
<organism evidence="12">
    <name type="scientific">Polytoxus fuscovittatus</name>
    <dbReference type="NCBI Taxonomy" id="1347745"/>
    <lineage>
        <taxon>Eukaryota</taxon>
        <taxon>Metazoa</taxon>
        <taxon>Ecdysozoa</taxon>
        <taxon>Arthropoda</taxon>
        <taxon>Hexapoda</taxon>
        <taxon>Insecta</taxon>
        <taxon>Pterygota</taxon>
        <taxon>Neoptera</taxon>
        <taxon>Paraneoptera</taxon>
        <taxon>Hemiptera</taxon>
        <taxon>Heteroptera</taxon>
        <taxon>Panheteroptera</taxon>
        <taxon>Cimicomorpha</taxon>
        <taxon>Reduviidae</taxon>
        <taxon>Emesinae</taxon>
        <taxon>Saicini</taxon>
        <taxon>Polytoxus</taxon>
    </lineage>
</organism>
<dbReference type="GO" id="GO:0016020">
    <property type="term" value="C:membrane"/>
    <property type="evidence" value="ECO:0007669"/>
    <property type="project" value="UniProtKB-SubCell"/>
</dbReference>
<protein>
    <recommendedName>
        <fullName evidence="3">NADH-ubiquinone oxidoreductase chain 4L</fullName>
    </recommendedName>
    <alternativeName>
        <fullName evidence="9">NADH dehydrogenase subunit 4L</fullName>
    </alternativeName>
</protein>
<dbReference type="AlphaFoldDB" id="A0A7I6HJQ0"/>
<feature type="transmembrane region" description="Helical" evidence="11">
    <location>
        <begin position="30"/>
        <end position="51"/>
    </location>
</feature>
<evidence type="ECO:0000256" key="10">
    <source>
        <dbReference type="ARBA" id="ARBA00049551"/>
    </source>
</evidence>
<dbReference type="Pfam" id="PF00420">
    <property type="entry name" value="Oxidored_q2"/>
    <property type="match status" value="1"/>
</dbReference>
<keyword evidence="4 11" id="KW-0812">Transmembrane</keyword>
<accession>A0A7I6HJQ0</accession>
<dbReference type="GO" id="GO:0008137">
    <property type="term" value="F:NADH dehydrogenase (ubiquinone) activity"/>
    <property type="evidence" value="ECO:0007669"/>
    <property type="project" value="UniProtKB-EC"/>
</dbReference>
<feature type="transmembrane region" description="Helical" evidence="11">
    <location>
        <begin position="6"/>
        <end position="23"/>
    </location>
</feature>
<evidence type="ECO:0000256" key="5">
    <source>
        <dbReference type="ARBA" id="ARBA00022967"/>
    </source>
</evidence>
<evidence type="ECO:0000256" key="11">
    <source>
        <dbReference type="SAM" id="Phobius"/>
    </source>
</evidence>
<gene>
    <name evidence="12" type="primary">ND4L</name>
</gene>
<evidence type="ECO:0000256" key="1">
    <source>
        <dbReference type="ARBA" id="ARBA00004141"/>
    </source>
</evidence>
<evidence type="ECO:0000256" key="2">
    <source>
        <dbReference type="ARBA" id="ARBA00010519"/>
    </source>
</evidence>
<evidence type="ECO:0000256" key="4">
    <source>
        <dbReference type="ARBA" id="ARBA00022692"/>
    </source>
</evidence>
<comment type="catalytic activity">
    <reaction evidence="10">
        <text>a ubiquinone + NADH + 5 H(+)(in) = a ubiquinol + NAD(+) + 4 H(+)(out)</text>
        <dbReference type="Rhea" id="RHEA:29091"/>
        <dbReference type="Rhea" id="RHEA-COMP:9565"/>
        <dbReference type="Rhea" id="RHEA-COMP:9566"/>
        <dbReference type="ChEBI" id="CHEBI:15378"/>
        <dbReference type="ChEBI" id="CHEBI:16389"/>
        <dbReference type="ChEBI" id="CHEBI:17976"/>
        <dbReference type="ChEBI" id="CHEBI:57540"/>
        <dbReference type="ChEBI" id="CHEBI:57945"/>
        <dbReference type="EC" id="7.1.1.2"/>
    </reaction>
</comment>
<dbReference type="Gene3D" id="1.10.287.3510">
    <property type="match status" value="1"/>
</dbReference>
<geneLocation type="mitochondrion" evidence="12"/>
<name>A0A7I6HJQ0_9HEMI</name>
<keyword evidence="8 11" id="KW-0472">Membrane</keyword>
<reference evidence="12" key="1">
    <citation type="submission" date="2013-04" db="EMBL/GenBank/DDBJ databases">
        <authorList>
            <person name="Gao J.Y."/>
            <person name="Cai W.Z."/>
        </authorList>
    </citation>
    <scope>NUCLEOTIDE SEQUENCE</scope>
</reference>
<dbReference type="InterPro" id="IPR039428">
    <property type="entry name" value="NUOK/Mnh_C1-like"/>
</dbReference>
<evidence type="ECO:0000256" key="9">
    <source>
        <dbReference type="ARBA" id="ARBA00031586"/>
    </source>
</evidence>
<evidence type="ECO:0000313" key="12">
    <source>
        <dbReference type="EMBL" id="AGO28126.1"/>
    </source>
</evidence>
<evidence type="ECO:0000256" key="6">
    <source>
        <dbReference type="ARBA" id="ARBA00022989"/>
    </source>
</evidence>
<dbReference type="EMBL" id="KC887535">
    <property type="protein sequence ID" value="AGO28126.1"/>
    <property type="molecule type" value="Genomic_DNA"/>
</dbReference>
<proteinExistence type="inferred from homology"/>
<evidence type="ECO:0000256" key="7">
    <source>
        <dbReference type="ARBA" id="ARBA00023027"/>
    </source>
</evidence>
<keyword evidence="6 11" id="KW-1133">Transmembrane helix</keyword>
<evidence type="ECO:0000256" key="8">
    <source>
        <dbReference type="ARBA" id="ARBA00023136"/>
    </source>
</evidence>
<keyword evidence="12" id="KW-0496">Mitochondrion</keyword>